<keyword evidence="7 12" id="KW-0411">Iron-sulfur</keyword>
<feature type="binding site" evidence="12">
    <location>
        <position position="211"/>
    </location>
    <ligand>
        <name>[4Fe-4S] cluster</name>
        <dbReference type="ChEBI" id="CHEBI:49883"/>
    </ligand>
</feature>
<dbReference type="HAMAP" id="MF_00942">
    <property type="entry name" value="Nth"/>
    <property type="match status" value="1"/>
</dbReference>
<dbReference type="SMART" id="SM00478">
    <property type="entry name" value="ENDO3c"/>
    <property type="match status" value="1"/>
</dbReference>
<dbReference type="FunFam" id="1.10.1670.10:FF:000001">
    <property type="entry name" value="Endonuclease III"/>
    <property type="match status" value="1"/>
</dbReference>
<dbReference type="Pfam" id="PF00730">
    <property type="entry name" value="HhH-GPD"/>
    <property type="match status" value="1"/>
</dbReference>
<dbReference type="PIRSF" id="PIRSF001435">
    <property type="entry name" value="Nth"/>
    <property type="match status" value="1"/>
</dbReference>
<reference evidence="15 16" key="1">
    <citation type="journal article" date="2017" name="Nature">
        <title>Atmospheric trace gases support primary production in Antarctic desert surface soil.</title>
        <authorList>
            <person name="Ji M."/>
            <person name="Greening C."/>
            <person name="Vanwonterghem I."/>
            <person name="Carere C.R."/>
            <person name="Bay S.K."/>
            <person name="Steen J.A."/>
            <person name="Montgomery K."/>
            <person name="Lines T."/>
            <person name="Beardall J."/>
            <person name="van Dorst J."/>
            <person name="Snape I."/>
            <person name="Stott M.B."/>
            <person name="Hugenholtz P."/>
            <person name="Ferrari B.C."/>
        </authorList>
    </citation>
    <scope>NUCLEOTIDE SEQUENCE [LARGE SCALE GENOMIC DNA]</scope>
    <source>
        <strain evidence="15">RRmetagenome_bin12</strain>
    </source>
</reference>
<dbReference type="FunFam" id="1.10.340.30:FF:000001">
    <property type="entry name" value="Endonuclease III"/>
    <property type="match status" value="1"/>
</dbReference>
<reference evidence="14 17" key="3">
    <citation type="submission" date="2020-10" db="EMBL/GenBank/DDBJ databases">
        <title>Ca. Dormibacterota MAGs.</title>
        <authorList>
            <person name="Montgomery K."/>
        </authorList>
    </citation>
    <scope>NUCLEOTIDE SEQUENCE [LARGE SCALE GENOMIC DNA]</scope>
    <source>
        <strain evidence="14">SC8812_S17_18</strain>
    </source>
</reference>
<evidence type="ECO:0000256" key="3">
    <source>
        <dbReference type="ARBA" id="ARBA00022723"/>
    </source>
</evidence>
<dbReference type="InterPro" id="IPR000445">
    <property type="entry name" value="HhH_motif"/>
</dbReference>
<evidence type="ECO:0000256" key="8">
    <source>
        <dbReference type="ARBA" id="ARBA00023125"/>
    </source>
</evidence>
<keyword evidence="4 12" id="KW-0227">DNA damage</keyword>
<dbReference type="InterPro" id="IPR023170">
    <property type="entry name" value="HhH_base_excis_C"/>
</dbReference>
<evidence type="ECO:0000313" key="16">
    <source>
        <dbReference type="Proteomes" id="UP000248724"/>
    </source>
</evidence>
<dbReference type="NCBIfam" id="TIGR01083">
    <property type="entry name" value="nth"/>
    <property type="match status" value="1"/>
</dbReference>
<keyword evidence="15" id="KW-0255">Endonuclease</keyword>
<evidence type="ECO:0000256" key="5">
    <source>
        <dbReference type="ARBA" id="ARBA00022801"/>
    </source>
</evidence>
<evidence type="ECO:0000313" key="15">
    <source>
        <dbReference type="EMBL" id="PZR80593.1"/>
    </source>
</evidence>
<dbReference type="GO" id="GO:0046872">
    <property type="term" value="F:metal ion binding"/>
    <property type="evidence" value="ECO:0007669"/>
    <property type="project" value="UniProtKB-KW"/>
</dbReference>
<dbReference type="InterPro" id="IPR003265">
    <property type="entry name" value="HhH-GPD_domain"/>
</dbReference>
<evidence type="ECO:0000256" key="4">
    <source>
        <dbReference type="ARBA" id="ARBA00022763"/>
    </source>
</evidence>
<accession>A0A2W5Z5Q0</accession>
<dbReference type="SMART" id="SM00525">
    <property type="entry name" value="FES"/>
    <property type="match status" value="1"/>
</dbReference>
<dbReference type="PANTHER" id="PTHR10359">
    <property type="entry name" value="A/G-SPECIFIC ADENINE GLYCOSYLASE/ENDONUCLEASE III"/>
    <property type="match status" value="1"/>
</dbReference>
<feature type="binding site" evidence="12">
    <location>
        <position position="202"/>
    </location>
    <ligand>
        <name>[4Fe-4S] cluster</name>
        <dbReference type="ChEBI" id="CHEBI:49883"/>
    </ligand>
</feature>
<dbReference type="Pfam" id="PF10576">
    <property type="entry name" value="EndIII_4Fe-2S"/>
    <property type="match status" value="1"/>
</dbReference>
<keyword evidence="5 12" id="KW-0378">Hydrolase</keyword>
<keyword evidence="15" id="KW-0540">Nuclease</keyword>
<dbReference type="InterPro" id="IPR005759">
    <property type="entry name" value="Nth"/>
</dbReference>
<evidence type="ECO:0000259" key="13">
    <source>
        <dbReference type="SMART" id="SM00478"/>
    </source>
</evidence>
<comment type="cofactor">
    <cofactor evidence="12">
        <name>[4Fe-4S] cluster</name>
        <dbReference type="ChEBI" id="CHEBI:49883"/>
    </cofactor>
    <text evidence="12">Binds 1 [4Fe-4S] cluster.</text>
</comment>
<feature type="binding site" evidence="12">
    <location>
        <position position="195"/>
    </location>
    <ligand>
        <name>[4Fe-4S] cluster</name>
        <dbReference type="ChEBI" id="CHEBI:49883"/>
    </ligand>
</feature>
<comment type="catalytic activity">
    <reaction evidence="12">
        <text>2'-deoxyribonucleotide-(2'-deoxyribose 5'-phosphate)-2'-deoxyribonucleotide-DNA = a 3'-end 2'-deoxyribonucleotide-(2,3-dehydro-2,3-deoxyribose 5'-phosphate)-DNA + a 5'-end 5'-phospho-2'-deoxyribonucleoside-DNA + H(+)</text>
        <dbReference type="Rhea" id="RHEA:66592"/>
        <dbReference type="Rhea" id="RHEA-COMP:13180"/>
        <dbReference type="Rhea" id="RHEA-COMP:16897"/>
        <dbReference type="Rhea" id="RHEA-COMP:17067"/>
        <dbReference type="ChEBI" id="CHEBI:15378"/>
        <dbReference type="ChEBI" id="CHEBI:136412"/>
        <dbReference type="ChEBI" id="CHEBI:157695"/>
        <dbReference type="ChEBI" id="CHEBI:167181"/>
        <dbReference type="EC" id="4.2.99.18"/>
    </reaction>
</comment>
<dbReference type="Proteomes" id="UP000606991">
    <property type="component" value="Unassembled WGS sequence"/>
</dbReference>
<keyword evidence="11 12" id="KW-0326">Glycosidase</keyword>
<evidence type="ECO:0000256" key="9">
    <source>
        <dbReference type="ARBA" id="ARBA00023204"/>
    </source>
</evidence>
<keyword evidence="10 12" id="KW-0456">Lyase</keyword>
<dbReference type="InterPro" id="IPR011257">
    <property type="entry name" value="DNA_glycosylase"/>
</dbReference>
<dbReference type="AlphaFoldDB" id="A0A2W5Z5Q0"/>
<dbReference type="CDD" id="cd00056">
    <property type="entry name" value="ENDO3c"/>
    <property type="match status" value="1"/>
</dbReference>
<dbReference type="Gene3D" id="1.10.1670.10">
    <property type="entry name" value="Helix-hairpin-Helix base-excision DNA repair enzymes (C-terminal)"/>
    <property type="match status" value="1"/>
</dbReference>
<evidence type="ECO:0000313" key="17">
    <source>
        <dbReference type="Proteomes" id="UP000606991"/>
    </source>
</evidence>
<evidence type="ECO:0000256" key="12">
    <source>
        <dbReference type="HAMAP-Rule" id="MF_00942"/>
    </source>
</evidence>
<dbReference type="Pfam" id="PF00633">
    <property type="entry name" value="HHH"/>
    <property type="match status" value="1"/>
</dbReference>
<dbReference type="EMBL" id="QHBU01000148">
    <property type="protein sequence ID" value="PZR80593.1"/>
    <property type="molecule type" value="Genomic_DNA"/>
</dbReference>
<evidence type="ECO:0000313" key="14">
    <source>
        <dbReference type="EMBL" id="MBJ7594642.1"/>
    </source>
</evidence>
<dbReference type="PANTHER" id="PTHR10359:SF18">
    <property type="entry name" value="ENDONUCLEASE III"/>
    <property type="match status" value="1"/>
</dbReference>
<dbReference type="GO" id="GO:0019104">
    <property type="term" value="F:DNA N-glycosylase activity"/>
    <property type="evidence" value="ECO:0007669"/>
    <property type="project" value="UniProtKB-UniRule"/>
</dbReference>
<accession>A0A934JTC8</accession>
<name>A0A2W5Z5Q0_9BACT</name>
<evidence type="ECO:0000256" key="2">
    <source>
        <dbReference type="ARBA" id="ARBA00022485"/>
    </source>
</evidence>
<dbReference type="EC" id="4.2.99.18" evidence="12"/>
<evidence type="ECO:0000256" key="1">
    <source>
        <dbReference type="ARBA" id="ARBA00008343"/>
    </source>
</evidence>
<evidence type="ECO:0000256" key="11">
    <source>
        <dbReference type="ARBA" id="ARBA00023295"/>
    </source>
</evidence>
<organism evidence="15 16">
    <name type="scientific">Candidatus Aeolococcus gillhamiae</name>
    <dbReference type="NCBI Taxonomy" id="3127015"/>
    <lineage>
        <taxon>Bacteria</taxon>
        <taxon>Bacillati</taxon>
        <taxon>Candidatus Dormiibacterota</taxon>
        <taxon>Candidatus Dormibacteria</taxon>
        <taxon>Candidatus Aeolococcales</taxon>
        <taxon>Candidatus Aeolococcaceae</taxon>
        <taxon>Candidatus Aeolococcus</taxon>
    </lineage>
</organism>
<evidence type="ECO:0000256" key="7">
    <source>
        <dbReference type="ARBA" id="ARBA00023014"/>
    </source>
</evidence>
<feature type="domain" description="HhH-GPD" evidence="13">
    <location>
        <begin position="46"/>
        <end position="193"/>
    </location>
</feature>
<dbReference type="GO" id="GO:0051539">
    <property type="term" value="F:4 iron, 4 sulfur cluster binding"/>
    <property type="evidence" value="ECO:0007669"/>
    <property type="project" value="UniProtKB-UniRule"/>
</dbReference>
<sequence length="243" mass="26668">MARRRLPAGARARALTTVERLRPEYPHATTALVHESPLQLLVATILSAQTTDERVNMVTPMLFARYPTAHALAQACQEDVEELIRSTGFFRMKARAIREMCQDVMGRFGGEVPPRMEDLVTLRGVGRKTANVVLGVAFGVPGFPVDTHVTRLTRRLGLTSATDPVDIETDVTSMVPKEEWTLLSLRLILHGRGVCVARTPRCAQCVLNDICPSAQLGPLVVGPAQRAGQATARTRRVRSPRLS</sequence>
<protein>
    <recommendedName>
        <fullName evidence="12">Endonuclease III</fullName>
        <ecNumber evidence="12">4.2.99.18</ecNumber>
    </recommendedName>
    <alternativeName>
        <fullName evidence="12">DNA-(apurinic or apyrimidinic site) lyase</fullName>
    </alternativeName>
</protein>
<gene>
    <name evidence="12 15" type="primary">nth</name>
    <name evidence="15" type="ORF">DLM65_07635</name>
    <name evidence="14" type="ORF">JF886_07220</name>
</gene>
<comment type="caution">
    <text evidence="15">The sequence shown here is derived from an EMBL/GenBank/DDBJ whole genome shotgun (WGS) entry which is preliminary data.</text>
</comment>
<keyword evidence="9 12" id="KW-0234">DNA repair</keyword>
<dbReference type="EMBL" id="JAEKNS010000075">
    <property type="protein sequence ID" value="MBJ7594642.1"/>
    <property type="molecule type" value="Genomic_DNA"/>
</dbReference>
<feature type="binding site" evidence="12">
    <location>
        <position position="205"/>
    </location>
    <ligand>
        <name>[4Fe-4S] cluster</name>
        <dbReference type="ChEBI" id="CHEBI:49883"/>
    </ligand>
</feature>
<dbReference type="GO" id="GO:0003677">
    <property type="term" value="F:DNA binding"/>
    <property type="evidence" value="ECO:0007669"/>
    <property type="project" value="UniProtKB-UniRule"/>
</dbReference>
<keyword evidence="6 12" id="KW-0408">Iron</keyword>
<dbReference type="RefSeq" id="WP_337311019.1">
    <property type="nucleotide sequence ID" value="NZ_JAEKNS010000075.1"/>
</dbReference>
<proteinExistence type="inferred from homology"/>
<dbReference type="Gene3D" id="1.10.340.30">
    <property type="entry name" value="Hypothetical protein, domain 2"/>
    <property type="match status" value="1"/>
</dbReference>
<comment type="similarity">
    <text evidence="1 12">Belongs to the Nth/MutY family.</text>
</comment>
<comment type="function">
    <text evidence="12">DNA repair enzyme that has both DNA N-glycosylase activity and AP-lyase activity. The DNA N-glycosylase activity releases various damaged pyrimidines from DNA by cleaving the N-glycosidic bond, leaving an AP (apurinic/apyrimidinic) site. The AP-lyase activity cleaves the phosphodiester bond 3' to the AP site by a beta-elimination, leaving a 3'-terminal unsaturated sugar and a product with a terminal 5'-phosphate.</text>
</comment>
<reference evidence="15" key="2">
    <citation type="submission" date="2018-05" db="EMBL/GenBank/DDBJ databases">
        <authorList>
            <person name="Ferrari B."/>
        </authorList>
    </citation>
    <scope>NUCLEOTIDE SEQUENCE</scope>
    <source>
        <strain evidence="15">RRmetagenome_bin12</strain>
    </source>
</reference>
<dbReference type="InterPro" id="IPR003651">
    <property type="entry name" value="Endonuclease3_FeS-loop_motif"/>
</dbReference>
<dbReference type="SUPFAM" id="SSF48150">
    <property type="entry name" value="DNA-glycosylase"/>
    <property type="match status" value="1"/>
</dbReference>
<dbReference type="GO" id="GO:0006285">
    <property type="term" value="P:base-excision repair, AP site formation"/>
    <property type="evidence" value="ECO:0007669"/>
    <property type="project" value="TreeGrafter"/>
</dbReference>
<keyword evidence="2 12" id="KW-0004">4Fe-4S</keyword>
<dbReference type="GO" id="GO:0140078">
    <property type="term" value="F:class I DNA-(apurinic or apyrimidinic site) endonuclease activity"/>
    <property type="evidence" value="ECO:0007669"/>
    <property type="project" value="UniProtKB-EC"/>
</dbReference>
<keyword evidence="8 12" id="KW-0238">DNA-binding</keyword>
<dbReference type="Proteomes" id="UP000248724">
    <property type="component" value="Unassembled WGS sequence"/>
</dbReference>
<evidence type="ECO:0000256" key="10">
    <source>
        <dbReference type="ARBA" id="ARBA00023239"/>
    </source>
</evidence>
<evidence type="ECO:0000256" key="6">
    <source>
        <dbReference type="ARBA" id="ARBA00023004"/>
    </source>
</evidence>
<keyword evidence="3 12" id="KW-0479">Metal-binding</keyword>